<sequence length="107" mass="12024">MVDDEDHVLRPFDRAEAVTVASAAKKAGVSERTVQNWCVAHRIGRRIAGGPWRVSSPALLMLLDGDERALRAYRQGDRVSERVLHYFRIAGLKKPQNPQEPQGQYGE</sequence>
<name>A0AA48RD81_9ZZZZ</name>
<reference evidence="2" key="1">
    <citation type="submission" date="2023-07" db="EMBL/GenBank/DDBJ databases">
        <authorList>
            <person name="Pelsma A.J. K."/>
        </authorList>
    </citation>
    <scope>NUCLEOTIDE SEQUENCE</scope>
</reference>
<feature type="domain" description="Helix-turn-helix" evidence="1">
    <location>
        <begin position="19"/>
        <end position="56"/>
    </location>
</feature>
<dbReference type="InterPro" id="IPR041657">
    <property type="entry name" value="HTH_17"/>
</dbReference>
<proteinExistence type="predicted"/>
<dbReference type="EMBL" id="OY288114">
    <property type="protein sequence ID" value="CAJ0867489.1"/>
    <property type="molecule type" value="Genomic_DNA"/>
</dbReference>
<dbReference type="Pfam" id="PF12728">
    <property type="entry name" value="HTH_17"/>
    <property type="match status" value="1"/>
</dbReference>
<evidence type="ECO:0000313" key="2">
    <source>
        <dbReference type="EMBL" id="CAJ0867489.1"/>
    </source>
</evidence>
<accession>A0AA48RD81</accession>
<dbReference type="AlphaFoldDB" id="A0AA48RD81"/>
<gene>
    <name evidence="2" type="ORF">AMST5_01959</name>
</gene>
<organism evidence="2">
    <name type="scientific">freshwater sediment metagenome</name>
    <dbReference type="NCBI Taxonomy" id="556182"/>
    <lineage>
        <taxon>unclassified sequences</taxon>
        <taxon>metagenomes</taxon>
        <taxon>ecological metagenomes</taxon>
    </lineage>
</organism>
<evidence type="ECO:0000259" key="1">
    <source>
        <dbReference type="Pfam" id="PF12728"/>
    </source>
</evidence>
<protein>
    <recommendedName>
        <fullName evidence="1">Helix-turn-helix domain-containing protein</fullName>
    </recommendedName>
</protein>